<reference evidence="2 3" key="1">
    <citation type="submission" date="2019-11" db="EMBL/GenBank/DDBJ databases">
        <authorList>
            <person name="He Y."/>
        </authorList>
    </citation>
    <scope>NUCLEOTIDE SEQUENCE [LARGE SCALE GENOMIC DNA]</scope>
    <source>
        <strain evidence="2 3">SCSIO 58843</strain>
    </source>
</reference>
<evidence type="ECO:0000313" key="3">
    <source>
        <dbReference type="Proteomes" id="UP000334019"/>
    </source>
</evidence>
<protein>
    <recommendedName>
        <fullName evidence="4">TIGR04086 family membrane protein</fullName>
    </recommendedName>
</protein>
<feature type="transmembrane region" description="Helical" evidence="1">
    <location>
        <begin position="78"/>
        <end position="100"/>
    </location>
</feature>
<gene>
    <name evidence="2" type="ORF">GH723_11075</name>
</gene>
<feature type="transmembrane region" description="Helical" evidence="1">
    <location>
        <begin position="106"/>
        <end position="130"/>
    </location>
</feature>
<name>A0A5Q2RJA8_9ACTN</name>
<dbReference type="AlphaFoldDB" id="A0A5Q2RJA8"/>
<keyword evidence="1" id="KW-0812">Transmembrane</keyword>
<evidence type="ECO:0000313" key="2">
    <source>
        <dbReference type="EMBL" id="QGG95594.1"/>
    </source>
</evidence>
<accession>A0A5Q2RJA8</accession>
<keyword evidence="1" id="KW-0472">Membrane</keyword>
<dbReference type="EMBL" id="CP045851">
    <property type="protein sequence ID" value="QGG95594.1"/>
    <property type="molecule type" value="Genomic_DNA"/>
</dbReference>
<sequence>MALSGTARQLDRRALGRAIGVGLLLVGALAAASFVLAGDEDGAGGLRALVFVATVVAFGITGAVAGRGSPDVLPHTHGALASFATYVATQAALLVASAAAGRDVEASGFGIALSALLAALAGMIGSRIAVRRSGHAA</sequence>
<proteinExistence type="predicted"/>
<evidence type="ECO:0000256" key="1">
    <source>
        <dbReference type="SAM" id="Phobius"/>
    </source>
</evidence>
<organism evidence="2 3">
    <name type="scientific">Actinomarinicola tropica</name>
    <dbReference type="NCBI Taxonomy" id="2789776"/>
    <lineage>
        <taxon>Bacteria</taxon>
        <taxon>Bacillati</taxon>
        <taxon>Actinomycetota</taxon>
        <taxon>Acidimicrobiia</taxon>
        <taxon>Acidimicrobiales</taxon>
        <taxon>Iamiaceae</taxon>
        <taxon>Actinomarinicola</taxon>
    </lineage>
</organism>
<dbReference type="KEGG" id="atq:GH723_11075"/>
<keyword evidence="1" id="KW-1133">Transmembrane helix</keyword>
<dbReference type="RefSeq" id="WP_153759701.1">
    <property type="nucleotide sequence ID" value="NZ_CP045851.1"/>
</dbReference>
<feature type="transmembrane region" description="Helical" evidence="1">
    <location>
        <begin position="48"/>
        <end position="66"/>
    </location>
</feature>
<evidence type="ECO:0008006" key="4">
    <source>
        <dbReference type="Google" id="ProtNLM"/>
    </source>
</evidence>
<keyword evidence="3" id="KW-1185">Reference proteome</keyword>
<dbReference type="Proteomes" id="UP000334019">
    <property type="component" value="Chromosome"/>
</dbReference>
<feature type="transmembrane region" description="Helical" evidence="1">
    <location>
        <begin position="14"/>
        <end position="36"/>
    </location>
</feature>